<proteinExistence type="predicted"/>
<dbReference type="InterPro" id="IPR038441">
    <property type="entry name" value="THAP_Znf_sf"/>
</dbReference>
<sequence>MAESKNRSFCSVPECSCSAKKQPYLSFHCFPRDQERKSKWLQAIRRDEGAGFKVLRGSTYVCSRHFTTEDYVKAGSSRLKNGAIPSRFSWNNFVASQKTSSKRVSASASSSADFSGEDATYTPLLDHDYVSQPPAGKKRCNIRFYTKFPSEDVFRIFWESINPSASRLVHWTKAKRMARSMPLIDEFLMYCMRVAVGMKEQLIADMFNVSIAAVSRVTITWANYLFIILSYLPIWISREKVKSSLPLKFRKHCPTVRVILDCTEIAIDTSSSLTLQSETFSNYKNRTTLKGLIGVAPCGLITFISPLYAGSISEKAITRSSGVLSLLEKGDDIMAHEGFLIQDLLDGVGARLIIPPFKHGAQFTKEEAEQTKAIACLRTTVEKVIARVKSFHIWDSPVPLTLIGCVNQLWHNCCVLANYQGPLCFEQ</sequence>
<dbReference type="AlphaFoldDB" id="A0AA88LQU6"/>
<evidence type="ECO:0000256" key="2">
    <source>
        <dbReference type="ARBA" id="ARBA00022723"/>
    </source>
</evidence>
<comment type="caution">
    <text evidence="8">The sequence shown here is derived from an EMBL/GenBank/DDBJ whole genome shotgun (WGS) entry which is preliminary data.</text>
</comment>
<keyword evidence="9" id="KW-1185">Reference proteome</keyword>
<evidence type="ECO:0000256" key="6">
    <source>
        <dbReference type="PROSITE-ProRule" id="PRU00309"/>
    </source>
</evidence>
<keyword evidence="2" id="KW-0479">Metal-binding</keyword>
<accession>A0AA88LQU6</accession>
<dbReference type="SMART" id="SM00980">
    <property type="entry name" value="THAP"/>
    <property type="match status" value="1"/>
</dbReference>
<dbReference type="InterPro" id="IPR027806">
    <property type="entry name" value="HARBI1_dom"/>
</dbReference>
<dbReference type="PROSITE" id="PS50950">
    <property type="entry name" value="ZF_THAP"/>
    <property type="match status" value="1"/>
</dbReference>
<dbReference type="Proteomes" id="UP001187415">
    <property type="component" value="Unassembled WGS sequence"/>
</dbReference>
<protein>
    <recommendedName>
        <fullName evidence="7">THAP-type domain-containing protein</fullName>
    </recommendedName>
</protein>
<evidence type="ECO:0000256" key="1">
    <source>
        <dbReference type="ARBA" id="ARBA00001968"/>
    </source>
</evidence>
<dbReference type="EMBL" id="JAUPFM010000019">
    <property type="protein sequence ID" value="KAK2820266.1"/>
    <property type="molecule type" value="Genomic_DNA"/>
</dbReference>
<dbReference type="PANTHER" id="PTHR23080">
    <property type="entry name" value="THAP DOMAIN PROTEIN"/>
    <property type="match status" value="1"/>
</dbReference>
<evidence type="ECO:0000256" key="5">
    <source>
        <dbReference type="ARBA" id="ARBA00023125"/>
    </source>
</evidence>
<feature type="domain" description="THAP-type" evidence="7">
    <location>
        <begin position="1"/>
        <end position="88"/>
    </location>
</feature>
<dbReference type="Pfam" id="PF05485">
    <property type="entry name" value="THAP"/>
    <property type="match status" value="1"/>
</dbReference>
<dbReference type="PANTHER" id="PTHR23080:SF142">
    <property type="entry name" value="SI:CH211-69L10.4"/>
    <property type="match status" value="1"/>
</dbReference>
<dbReference type="Pfam" id="PF13359">
    <property type="entry name" value="DDE_Tnp_4"/>
    <property type="match status" value="1"/>
</dbReference>
<evidence type="ECO:0000256" key="4">
    <source>
        <dbReference type="ARBA" id="ARBA00022833"/>
    </source>
</evidence>
<name>A0AA88LQU6_CHASR</name>
<keyword evidence="3 6" id="KW-0863">Zinc-finger</keyword>
<evidence type="ECO:0000259" key="7">
    <source>
        <dbReference type="PROSITE" id="PS50950"/>
    </source>
</evidence>
<dbReference type="SMART" id="SM00692">
    <property type="entry name" value="DM3"/>
    <property type="match status" value="1"/>
</dbReference>
<evidence type="ECO:0000313" key="9">
    <source>
        <dbReference type="Proteomes" id="UP001187415"/>
    </source>
</evidence>
<dbReference type="GO" id="GO:0008270">
    <property type="term" value="F:zinc ion binding"/>
    <property type="evidence" value="ECO:0007669"/>
    <property type="project" value="UniProtKB-KW"/>
</dbReference>
<dbReference type="GO" id="GO:0003677">
    <property type="term" value="F:DNA binding"/>
    <property type="evidence" value="ECO:0007669"/>
    <property type="project" value="UniProtKB-UniRule"/>
</dbReference>
<keyword evidence="4" id="KW-0862">Zinc</keyword>
<gene>
    <name evidence="8" type="ORF">Q5P01_023225</name>
</gene>
<dbReference type="SUPFAM" id="SSF57716">
    <property type="entry name" value="Glucocorticoid receptor-like (DNA-binding domain)"/>
    <property type="match status" value="1"/>
</dbReference>
<organism evidence="8 9">
    <name type="scientific">Channa striata</name>
    <name type="common">Snakehead murrel</name>
    <name type="synonym">Ophicephalus striatus</name>
    <dbReference type="NCBI Taxonomy" id="64152"/>
    <lineage>
        <taxon>Eukaryota</taxon>
        <taxon>Metazoa</taxon>
        <taxon>Chordata</taxon>
        <taxon>Craniata</taxon>
        <taxon>Vertebrata</taxon>
        <taxon>Euteleostomi</taxon>
        <taxon>Actinopterygii</taxon>
        <taxon>Neopterygii</taxon>
        <taxon>Teleostei</taxon>
        <taxon>Neoteleostei</taxon>
        <taxon>Acanthomorphata</taxon>
        <taxon>Anabantaria</taxon>
        <taxon>Anabantiformes</taxon>
        <taxon>Channoidei</taxon>
        <taxon>Channidae</taxon>
        <taxon>Channa</taxon>
    </lineage>
</organism>
<evidence type="ECO:0000256" key="3">
    <source>
        <dbReference type="ARBA" id="ARBA00022771"/>
    </source>
</evidence>
<reference evidence="8" key="1">
    <citation type="submission" date="2023-07" db="EMBL/GenBank/DDBJ databases">
        <title>Chromosome-level Genome Assembly of Striped Snakehead (Channa striata).</title>
        <authorList>
            <person name="Liu H."/>
        </authorList>
    </citation>
    <scope>NUCLEOTIDE SEQUENCE</scope>
    <source>
        <strain evidence="8">Gz</strain>
        <tissue evidence="8">Muscle</tissue>
    </source>
</reference>
<dbReference type="InterPro" id="IPR006612">
    <property type="entry name" value="THAP_Znf"/>
</dbReference>
<comment type="cofactor">
    <cofactor evidence="1">
        <name>a divalent metal cation</name>
        <dbReference type="ChEBI" id="CHEBI:60240"/>
    </cofactor>
</comment>
<keyword evidence="5 6" id="KW-0238">DNA-binding</keyword>
<evidence type="ECO:0000313" key="8">
    <source>
        <dbReference type="EMBL" id="KAK2820266.1"/>
    </source>
</evidence>
<dbReference type="Gene3D" id="6.20.210.20">
    <property type="entry name" value="THAP domain"/>
    <property type="match status" value="1"/>
</dbReference>